<feature type="domain" description="Major facilitator superfamily (MFS) profile" evidence="9">
    <location>
        <begin position="332"/>
        <end position="768"/>
    </location>
</feature>
<gene>
    <name evidence="10" type="ORF">CTAM01_06436</name>
</gene>
<dbReference type="Gene3D" id="3.90.1200.10">
    <property type="match status" value="1"/>
</dbReference>
<feature type="transmembrane region" description="Helical" evidence="8">
    <location>
        <begin position="741"/>
        <end position="763"/>
    </location>
</feature>
<feature type="transmembrane region" description="Helical" evidence="8">
    <location>
        <begin position="486"/>
        <end position="506"/>
    </location>
</feature>
<proteinExistence type="predicted"/>
<feature type="transmembrane region" description="Helical" evidence="8">
    <location>
        <begin position="716"/>
        <end position="735"/>
    </location>
</feature>
<evidence type="ECO:0000256" key="3">
    <source>
        <dbReference type="ARBA" id="ARBA00022448"/>
    </source>
</evidence>
<feature type="transmembrane region" description="Helical" evidence="8">
    <location>
        <begin position="398"/>
        <end position="417"/>
    </location>
</feature>
<keyword evidence="4 8" id="KW-0812">Transmembrane</keyword>
<feature type="transmembrane region" description="Helical" evidence="8">
    <location>
        <begin position="456"/>
        <end position="474"/>
    </location>
</feature>
<reference evidence="10 11" key="1">
    <citation type="submission" date="2016-10" db="EMBL/GenBank/DDBJ databases">
        <title>The genome sequence of Colletotrichum fioriniae PJ7.</title>
        <authorList>
            <person name="Baroncelli R."/>
        </authorList>
    </citation>
    <scope>NUCLEOTIDE SEQUENCE [LARGE SCALE GENOMIC DNA]</scope>
    <source>
        <strain evidence="10 11">Tom-12</strain>
    </source>
</reference>
<dbReference type="InterPro" id="IPR036259">
    <property type="entry name" value="MFS_trans_sf"/>
</dbReference>
<accession>A0ABQ9RBB8</accession>
<dbReference type="InterPro" id="IPR020846">
    <property type="entry name" value="MFS_dom"/>
</dbReference>
<keyword evidence="6 8" id="KW-0472">Membrane</keyword>
<evidence type="ECO:0000259" key="9">
    <source>
        <dbReference type="PROSITE" id="PS50850"/>
    </source>
</evidence>
<dbReference type="RefSeq" id="XP_060382722.1">
    <property type="nucleotide sequence ID" value="XM_060522463.1"/>
</dbReference>
<evidence type="ECO:0000256" key="7">
    <source>
        <dbReference type="ARBA" id="ARBA00048655"/>
    </source>
</evidence>
<comment type="subcellular location">
    <subcellularLocation>
        <location evidence="1">Membrane</location>
        <topology evidence="1">Multi-pass membrane protein</topology>
    </subcellularLocation>
</comment>
<feature type="transmembrane region" description="Helical" evidence="8">
    <location>
        <begin position="363"/>
        <end position="386"/>
    </location>
</feature>
<dbReference type="Gene3D" id="1.20.1250.20">
    <property type="entry name" value="MFS general substrate transporter like domains"/>
    <property type="match status" value="1"/>
</dbReference>
<keyword evidence="5 8" id="KW-1133">Transmembrane helix</keyword>
<dbReference type="PANTHER" id="PTHR23502:SF51">
    <property type="entry name" value="QUINIDINE RESISTANCE PROTEIN 1-RELATED"/>
    <property type="match status" value="1"/>
</dbReference>
<keyword evidence="3" id="KW-0813">Transport</keyword>
<protein>
    <recommendedName>
        <fullName evidence="2">protein-ribulosamine 3-kinase</fullName>
        <ecNumber evidence="2">2.7.1.172</ecNumber>
    </recommendedName>
</protein>
<dbReference type="SUPFAM" id="SSF56112">
    <property type="entry name" value="Protein kinase-like (PK-like)"/>
    <property type="match status" value="1"/>
</dbReference>
<keyword evidence="11" id="KW-1185">Reference proteome</keyword>
<evidence type="ECO:0000256" key="5">
    <source>
        <dbReference type="ARBA" id="ARBA00022989"/>
    </source>
</evidence>
<feature type="transmembrane region" description="Helical" evidence="8">
    <location>
        <begin position="331"/>
        <end position="351"/>
    </location>
</feature>
<sequence>MASDRVEVAVDENLLAELPKDGKVIEATSLGLSDWCDTTQYNKARGEGGLEQIRAHWHSESSVYKFIPEYIPRPVAFREYASQPNTYFLLLEFEDMIDDDIPPPETYMAVPSALHLRSAGKSPTGKFGFPVNTSFGNLTQPNGWESSWEVWWTTHMKFLLQRERVIRGAYAAEDETTLNFYLDTVLPRYLRPLETEGRSIKPTLCHTDLWPGNVKYKLDNETIIVYDANALWAHNEIELAPFRNPRYPLGKAYFQEYWKHVPISEPEEDAESRIIIYLIRHQVCLASLYPTELKLRDAFLSNMRLLDAELENEDVNEDELFTVFTKWQKHWISLSASFSAMFSTMSSYIYYPAIVPISRDLRVSVSLINLTVTSYLIIAAIAPAFMGDMADQSGRRPIFLLMFVLMIGANVGIALQSSFPALLVLRMLQSSGASGLTAITYGVISDIKLPKDRGGFVGVLLLFTDIAPSLGPVIGGGITQELGWRWIFWFLTIIISITALTMLFFFPETQRNIVGNGSANARGIYWSFFTLINKSPQRKDGGALRSQNSRRHWPNPFACLPILKDRSSLVVILLYGITYSVKMTLQTSLGAQCSEIYKLDYLTAGLIYIPSGVAGGRILNRNYRAATSKLSESSDQNGIAPSEVQIEQVRLKGLNFLVTISALGTVGYGLALMAKAHMAVMIIMQFITGITTASLFTMTGTLLTDLNCERSATAQGASSIVRCLGAGAGIAALQPLADAAGLGWCFAIYALFLATELPLAWIIRKKGPGWRKQRRP</sequence>
<comment type="catalytic activity">
    <reaction evidence="7">
        <text>N(6)-D-ribulosyl-L-lysyl-[protein] + ATP = N(6)-(3-O-phospho-D-ribulosyl)-L-lysyl-[protein] + ADP + H(+)</text>
        <dbReference type="Rhea" id="RHEA:48432"/>
        <dbReference type="Rhea" id="RHEA-COMP:12103"/>
        <dbReference type="Rhea" id="RHEA-COMP:12104"/>
        <dbReference type="ChEBI" id="CHEBI:15378"/>
        <dbReference type="ChEBI" id="CHEBI:30616"/>
        <dbReference type="ChEBI" id="CHEBI:90418"/>
        <dbReference type="ChEBI" id="CHEBI:90420"/>
        <dbReference type="ChEBI" id="CHEBI:456216"/>
        <dbReference type="EC" id="2.7.1.172"/>
    </reaction>
    <physiologicalReaction direction="left-to-right" evidence="7">
        <dbReference type="Rhea" id="RHEA:48433"/>
    </physiologicalReaction>
</comment>
<dbReference type="GeneID" id="85406701"/>
<dbReference type="EMBL" id="MLFU01000018">
    <property type="protein sequence ID" value="KAK1500501.1"/>
    <property type="molecule type" value="Genomic_DNA"/>
</dbReference>
<comment type="caution">
    <text evidence="10">The sequence shown here is derived from an EMBL/GenBank/DDBJ whole genome shotgun (WGS) entry which is preliminary data.</text>
</comment>
<evidence type="ECO:0000256" key="2">
    <source>
        <dbReference type="ARBA" id="ARBA00011961"/>
    </source>
</evidence>
<dbReference type="PROSITE" id="PS50850">
    <property type="entry name" value="MFS"/>
    <property type="match status" value="1"/>
</dbReference>
<dbReference type="InterPro" id="IPR016477">
    <property type="entry name" value="Fructo-/Ketosamine-3-kinase"/>
</dbReference>
<evidence type="ECO:0000256" key="6">
    <source>
        <dbReference type="ARBA" id="ARBA00023136"/>
    </source>
</evidence>
<dbReference type="Pfam" id="PF03881">
    <property type="entry name" value="Fructosamin_kin"/>
    <property type="match status" value="1"/>
</dbReference>
<dbReference type="InterPro" id="IPR011701">
    <property type="entry name" value="MFS"/>
</dbReference>
<feature type="transmembrane region" description="Helical" evidence="8">
    <location>
        <begin position="423"/>
        <end position="444"/>
    </location>
</feature>
<evidence type="ECO:0000313" key="10">
    <source>
        <dbReference type="EMBL" id="KAK1500501.1"/>
    </source>
</evidence>
<dbReference type="PANTHER" id="PTHR23502">
    <property type="entry name" value="MAJOR FACILITATOR SUPERFAMILY"/>
    <property type="match status" value="1"/>
</dbReference>
<dbReference type="Pfam" id="PF07690">
    <property type="entry name" value="MFS_1"/>
    <property type="match status" value="1"/>
</dbReference>
<dbReference type="EC" id="2.7.1.172" evidence="2"/>
<name>A0ABQ9RBB8_9PEZI</name>
<evidence type="ECO:0000256" key="1">
    <source>
        <dbReference type="ARBA" id="ARBA00004141"/>
    </source>
</evidence>
<dbReference type="SUPFAM" id="SSF103473">
    <property type="entry name" value="MFS general substrate transporter"/>
    <property type="match status" value="1"/>
</dbReference>
<evidence type="ECO:0000256" key="8">
    <source>
        <dbReference type="SAM" id="Phobius"/>
    </source>
</evidence>
<dbReference type="Proteomes" id="UP001227543">
    <property type="component" value="Unassembled WGS sequence"/>
</dbReference>
<organism evidence="10 11">
    <name type="scientific">Colletotrichum tamarilloi</name>
    <dbReference type="NCBI Taxonomy" id="1209934"/>
    <lineage>
        <taxon>Eukaryota</taxon>
        <taxon>Fungi</taxon>
        <taxon>Dikarya</taxon>
        <taxon>Ascomycota</taxon>
        <taxon>Pezizomycotina</taxon>
        <taxon>Sordariomycetes</taxon>
        <taxon>Hypocreomycetidae</taxon>
        <taxon>Glomerellales</taxon>
        <taxon>Glomerellaceae</taxon>
        <taxon>Colletotrichum</taxon>
        <taxon>Colletotrichum acutatum species complex</taxon>
    </lineage>
</organism>
<dbReference type="InterPro" id="IPR011009">
    <property type="entry name" value="Kinase-like_dom_sf"/>
</dbReference>
<evidence type="ECO:0000313" key="11">
    <source>
        <dbReference type="Proteomes" id="UP001227543"/>
    </source>
</evidence>
<feature type="transmembrane region" description="Helical" evidence="8">
    <location>
        <begin position="680"/>
        <end position="704"/>
    </location>
</feature>
<feature type="transmembrane region" description="Helical" evidence="8">
    <location>
        <begin position="654"/>
        <end position="674"/>
    </location>
</feature>
<evidence type="ECO:0000256" key="4">
    <source>
        <dbReference type="ARBA" id="ARBA00022692"/>
    </source>
</evidence>